<dbReference type="HOGENOM" id="CLU_069245_0_1_1"/>
<dbReference type="Gramene" id="rna7181">
    <property type="protein sequence ID" value="RHN71568.1"/>
    <property type="gene ID" value="gene7181"/>
</dbReference>
<evidence type="ECO:0000313" key="8">
    <source>
        <dbReference type="EMBL" id="RHN71568.1"/>
    </source>
</evidence>
<accession>A2Q498</accession>
<dbReference type="EMBL" id="CM001218">
    <property type="protein sequence ID" value="AES63337.1"/>
    <property type="molecule type" value="Genomic_DNA"/>
</dbReference>
<protein>
    <submittedName>
        <fullName evidence="6">PAP fibrillin</fullName>
    </submittedName>
    <submittedName>
        <fullName evidence="7 8">Plastid lipid-associated protein</fullName>
    </submittedName>
</protein>
<dbReference type="OrthoDB" id="189024at2759"/>
<dbReference type="InterPro" id="IPR006843">
    <property type="entry name" value="PAP/fibrillin_dom"/>
</dbReference>
<keyword evidence="10" id="KW-1185">Reference proteome</keyword>
<dbReference type="STRING" id="3880.A2Q498"/>
<dbReference type="Proteomes" id="UP000002051">
    <property type="component" value="Chromosome 2"/>
</dbReference>
<dbReference type="InterPro" id="IPR039633">
    <property type="entry name" value="PAP"/>
</dbReference>
<evidence type="ECO:0000256" key="2">
    <source>
        <dbReference type="ARBA" id="ARBA00005845"/>
    </source>
</evidence>
<evidence type="ECO:0000313" key="7">
    <source>
        <dbReference type="EMBL" id="AES63337.1"/>
    </source>
</evidence>
<keyword evidence="4" id="KW-0809">Transit peptide</keyword>
<dbReference type="Pfam" id="PF04755">
    <property type="entry name" value="PAP_fibrillin"/>
    <property type="match status" value="1"/>
</dbReference>
<keyword evidence="3" id="KW-0934">Plastid</keyword>
<proteinExistence type="inferred from homology"/>
<dbReference type="AlphaFoldDB" id="A2Q498"/>
<comment type="subcellular location">
    <subcellularLocation>
        <location evidence="1">Plastid</location>
    </subcellularLocation>
</comment>
<reference evidence="6" key="2">
    <citation type="submission" date="2007-03" db="EMBL/GenBank/DDBJ databases">
        <authorList>
            <consortium name="The International Medicago Genome Annotation Group"/>
        </authorList>
    </citation>
    <scope>NUCLEOTIDE SEQUENCE</scope>
</reference>
<organism evidence="6">
    <name type="scientific">Medicago truncatula</name>
    <name type="common">Barrel medic</name>
    <name type="synonym">Medicago tribuloides</name>
    <dbReference type="NCBI Taxonomy" id="3880"/>
    <lineage>
        <taxon>Eukaryota</taxon>
        <taxon>Viridiplantae</taxon>
        <taxon>Streptophyta</taxon>
        <taxon>Embryophyta</taxon>
        <taxon>Tracheophyta</taxon>
        <taxon>Spermatophyta</taxon>
        <taxon>Magnoliopsida</taxon>
        <taxon>eudicotyledons</taxon>
        <taxon>Gunneridae</taxon>
        <taxon>Pentapetalae</taxon>
        <taxon>rosids</taxon>
        <taxon>fabids</taxon>
        <taxon>Fabales</taxon>
        <taxon>Fabaceae</taxon>
        <taxon>Papilionoideae</taxon>
        <taxon>50 kb inversion clade</taxon>
        <taxon>NPAAA clade</taxon>
        <taxon>Hologalegina</taxon>
        <taxon>IRL clade</taxon>
        <taxon>Trifolieae</taxon>
        <taxon>Medicago</taxon>
    </lineage>
</organism>
<feature type="domain" description="Plastid lipid-associated protein/fibrillin conserved" evidence="5">
    <location>
        <begin position="78"/>
        <end position="238"/>
    </location>
</feature>
<sequence length="248" mass="27975">MTYLSAVLSTPTSTLPFRCRIDSHPSQPNLLFAPPRPKFNTTNIILPSSVAADSAKWRNMVSIFQGFLTGGRGNDVESLKVELYETIEPLERGAEATPEDQQRVDKIARKLEAMNSVKEPLNSDLLNGKWELLYTTSQSILQTQRPKFLRPNGKIYQAINTDTLRAQNIETWPFYNQATANLVPLNSRRVAVKFDFFKIASLIPIKSSGSGRGQLEITYLDEDLRISRGNRGNLFILKMVDPSYRVPL</sequence>
<evidence type="ECO:0000259" key="5">
    <source>
        <dbReference type="Pfam" id="PF04755"/>
    </source>
</evidence>
<dbReference type="EnsemblPlants" id="AES63337">
    <property type="protein sequence ID" value="AES63337"/>
    <property type="gene ID" value="MTR_2g007640"/>
</dbReference>
<dbReference type="PANTHER" id="PTHR31906">
    <property type="entry name" value="PLASTID-LIPID-ASSOCIATED PROTEIN 4, CHLOROPLASTIC-RELATED"/>
    <property type="match status" value="1"/>
</dbReference>
<dbReference type="eggNOG" id="ENOG502QSMF">
    <property type="taxonomic scope" value="Eukaryota"/>
</dbReference>
<gene>
    <name evidence="9" type="primary">11429228</name>
    <name evidence="7" type="ordered locus">MTR_2g007640</name>
    <name evidence="6" type="ORF">MtrDRAFT_AC157375g30v1</name>
    <name evidence="8" type="ORF">MtrunA17_Chr2g0278261</name>
</gene>
<dbReference type="EMBL" id="AC157375">
    <property type="protein sequence ID" value="ABN08448.1"/>
    <property type="molecule type" value="Genomic_DNA"/>
</dbReference>
<evidence type="ECO:0000313" key="6">
    <source>
        <dbReference type="EMBL" id="ABN08448.1"/>
    </source>
</evidence>
<comment type="similarity">
    <text evidence="2">Belongs to the PAP/fibrillin family.</text>
</comment>
<evidence type="ECO:0000256" key="3">
    <source>
        <dbReference type="ARBA" id="ARBA00022640"/>
    </source>
</evidence>
<reference evidence="6" key="1">
    <citation type="submission" date="2005-05" db="EMBL/GenBank/DDBJ databases">
        <authorList>
            <person name="Town C.D."/>
        </authorList>
    </citation>
    <scope>NUCLEOTIDE SEQUENCE</scope>
</reference>
<evidence type="ECO:0000256" key="4">
    <source>
        <dbReference type="ARBA" id="ARBA00022946"/>
    </source>
</evidence>
<dbReference type="PaxDb" id="3880-AES63337"/>
<evidence type="ECO:0000256" key="1">
    <source>
        <dbReference type="ARBA" id="ARBA00004474"/>
    </source>
</evidence>
<reference evidence="9" key="5">
    <citation type="submission" date="2015-04" db="UniProtKB">
        <authorList>
            <consortium name="EnsemblPlants"/>
        </authorList>
    </citation>
    <scope>IDENTIFICATION</scope>
    <source>
        <strain evidence="9">cv. Jemalong A17</strain>
    </source>
</reference>
<evidence type="ECO:0000313" key="9">
    <source>
        <dbReference type="EnsemblPlants" id="AES63337"/>
    </source>
</evidence>
<dbReference type="GO" id="GO:0009535">
    <property type="term" value="C:chloroplast thylakoid membrane"/>
    <property type="evidence" value="ECO:0000318"/>
    <property type="project" value="GO_Central"/>
</dbReference>
<dbReference type="Proteomes" id="UP000265566">
    <property type="component" value="Chromosome 2"/>
</dbReference>
<reference evidence="7 10" key="4">
    <citation type="journal article" date="2014" name="BMC Genomics">
        <title>An improved genome release (version Mt4.0) for the model legume Medicago truncatula.</title>
        <authorList>
            <person name="Tang H."/>
            <person name="Krishnakumar V."/>
            <person name="Bidwell S."/>
            <person name="Rosen B."/>
            <person name="Chan A."/>
            <person name="Zhou S."/>
            <person name="Gentzbittel L."/>
            <person name="Childs K.L."/>
            <person name="Yandell M."/>
            <person name="Gundlach H."/>
            <person name="Mayer K.F."/>
            <person name="Schwartz D.C."/>
            <person name="Town C.D."/>
        </authorList>
    </citation>
    <scope>GENOME REANNOTATION</scope>
    <source>
        <strain evidence="9 10">cv. Jemalong A17</strain>
    </source>
</reference>
<reference evidence="7 10" key="3">
    <citation type="journal article" date="2011" name="Nature">
        <title>The Medicago genome provides insight into the evolution of rhizobial symbioses.</title>
        <authorList>
            <person name="Young N.D."/>
            <person name="Debelle F."/>
            <person name="Oldroyd G.E."/>
            <person name="Geurts R."/>
            <person name="Cannon S.B."/>
            <person name="Udvardi M.K."/>
            <person name="Benedito V.A."/>
            <person name="Mayer K.F."/>
            <person name="Gouzy J."/>
            <person name="Schoof H."/>
            <person name="Van de Peer Y."/>
            <person name="Proost S."/>
            <person name="Cook D.R."/>
            <person name="Meyers B.C."/>
            <person name="Spannagl M."/>
            <person name="Cheung F."/>
            <person name="De Mita S."/>
            <person name="Krishnakumar V."/>
            <person name="Gundlach H."/>
            <person name="Zhou S."/>
            <person name="Mudge J."/>
            <person name="Bharti A.K."/>
            <person name="Murray J.D."/>
            <person name="Naoumkina M.A."/>
            <person name="Rosen B."/>
            <person name="Silverstein K.A."/>
            <person name="Tang H."/>
            <person name="Rombauts S."/>
            <person name="Zhao P.X."/>
            <person name="Zhou P."/>
            <person name="Barbe V."/>
            <person name="Bardou P."/>
            <person name="Bechner M."/>
            <person name="Bellec A."/>
            <person name="Berger A."/>
            <person name="Berges H."/>
            <person name="Bidwell S."/>
            <person name="Bisseling T."/>
            <person name="Choisne N."/>
            <person name="Couloux A."/>
            <person name="Denny R."/>
            <person name="Deshpande S."/>
            <person name="Dai X."/>
            <person name="Doyle J.J."/>
            <person name="Dudez A.M."/>
            <person name="Farmer A.D."/>
            <person name="Fouteau S."/>
            <person name="Franken C."/>
            <person name="Gibelin C."/>
            <person name="Gish J."/>
            <person name="Goldstein S."/>
            <person name="Gonzalez A.J."/>
            <person name="Green P.J."/>
            <person name="Hallab A."/>
            <person name="Hartog M."/>
            <person name="Hua A."/>
            <person name="Humphray S.J."/>
            <person name="Jeong D.H."/>
            <person name="Jing Y."/>
            <person name="Jocker A."/>
            <person name="Kenton S.M."/>
            <person name="Kim D.J."/>
            <person name="Klee K."/>
            <person name="Lai H."/>
            <person name="Lang C."/>
            <person name="Lin S."/>
            <person name="Macmil S.L."/>
            <person name="Magdelenat G."/>
            <person name="Matthews L."/>
            <person name="McCorrison J."/>
            <person name="Monaghan E.L."/>
            <person name="Mun J.H."/>
            <person name="Najar F.Z."/>
            <person name="Nicholson C."/>
            <person name="Noirot C."/>
            <person name="O'Bleness M."/>
            <person name="Paule C.R."/>
            <person name="Poulain J."/>
            <person name="Prion F."/>
            <person name="Qin B."/>
            <person name="Qu C."/>
            <person name="Retzel E.F."/>
            <person name="Riddle C."/>
            <person name="Sallet E."/>
            <person name="Samain S."/>
            <person name="Samson N."/>
            <person name="Sanders I."/>
            <person name="Saurat O."/>
            <person name="Scarpelli C."/>
            <person name="Schiex T."/>
            <person name="Segurens B."/>
            <person name="Severin A.J."/>
            <person name="Sherrier D.J."/>
            <person name="Shi R."/>
            <person name="Sims S."/>
            <person name="Singer S.R."/>
            <person name="Sinharoy S."/>
            <person name="Sterck L."/>
            <person name="Viollet A."/>
            <person name="Wang B.B."/>
            <person name="Wang K."/>
            <person name="Wang M."/>
            <person name="Wang X."/>
            <person name="Warfsmann J."/>
            <person name="Weissenbach J."/>
            <person name="White D.D."/>
            <person name="White J.D."/>
            <person name="Wiley G.B."/>
            <person name="Wincker P."/>
            <person name="Xing Y."/>
            <person name="Yang L."/>
            <person name="Yao Z."/>
            <person name="Ying F."/>
            <person name="Zhai J."/>
            <person name="Zhou L."/>
            <person name="Zuber A."/>
            <person name="Denarie J."/>
            <person name="Dixon R.A."/>
            <person name="May G.D."/>
            <person name="Schwartz D.C."/>
            <person name="Rogers J."/>
            <person name="Quetier F."/>
            <person name="Town C.D."/>
            <person name="Roe B.A."/>
        </authorList>
    </citation>
    <scope>NUCLEOTIDE SEQUENCE [LARGE SCALE GENOMIC DNA]</scope>
    <source>
        <strain evidence="7">A17</strain>
        <strain evidence="9 10">cv. Jemalong A17</strain>
    </source>
</reference>
<dbReference type="OMA" id="NWRLLYT"/>
<evidence type="ECO:0000313" key="10">
    <source>
        <dbReference type="Proteomes" id="UP000002051"/>
    </source>
</evidence>
<dbReference type="KEGG" id="mtr:11429228"/>
<name>A2Q498_MEDTR</name>
<reference evidence="8" key="6">
    <citation type="journal article" date="2018" name="Nat. Plants">
        <title>Whole-genome landscape of Medicago truncatula symbiotic genes.</title>
        <authorList>
            <person name="Pecrix Y."/>
            <person name="Gamas P."/>
            <person name="Carrere S."/>
        </authorList>
    </citation>
    <scope>NUCLEOTIDE SEQUENCE</scope>
    <source>
        <tissue evidence="8">Leaves</tissue>
    </source>
</reference>
<dbReference type="EMBL" id="PSQE01000002">
    <property type="protein sequence ID" value="RHN71568.1"/>
    <property type="molecule type" value="Genomic_DNA"/>
</dbReference>